<dbReference type="PROSITE" id="PS50104">
    <property type="entry name" value="TIR"/>
    <property type="match status" value="2"/>
</dbReference>
<feature type="domain" description="TIR" evidence="5">
    <location>
        <begin position="524"/>
        <end position="687"/>
    </location>
</feature>
<dbReference type="InterPro" id="IPR044974">
    <property type="entry name" value="Disease_R_plants"/>
</dbReference>
<dbReference type="GO" id="GO:0006952">
    <property type="term" value="P:defense response"/>
    <property type="evidence" value="ECO:0007669"/>
    <property type="project" value="UniProtKB-KW"/>
</dbReference>
<keyword evidence="2" id="KW-0677">Repeat</keyword>
<evidence type="ECO:0000313" key="6">
    <source>
        <dbReference type="EMBL" id="AES87063.2"/>
    </source>
</evidence>
<feature type="domain" description="TIR" evidence="5">
    <location>
        <begin position="14"/>
        <end position="135"/>
    </location>
</feature>
<dbReference type="SUPFAM" id="SSF46785">
    <property type="entry name" value="Winged helix' DNA-binding domain"/>
    <property type="match status" value="1"/>
</dbReference>
<organism evidence="6 8">
    <name type="scientific">Medicago truncatula</name>
    <name type="common">Barrel medic</name>
    <name type="synonym">Medicago tribuloides</name>
    <dbReference type="NCBI Taxonomy" id="3880"/>
    <lineage>
        <taxon>Eukaryota</taxon>
        <taxon>Viridiplantae</taxon>
        <taxon>Streptophyta</taxon>
        <taxon>Embryophyta</taxon>
        <taxon>Tracheophyta</taxon>
        <taxon>Spermatophyta</taxon>
        <taxon>Magnoliopsida</taxon>
        <taxon>eudicotyledons</taxon>
        <taxon>Gunneridae</taxon>
        <taxon>Pentapetalae</taxon>
        <taxon>rosids</taxon>
        <taxon>fabids</taxon>
        <taxon>Fabales</taxon>
        <taxon>Fabaceae</taxon>
        <taxon>Papilionoideae</taxon>
        <taxon>50 kb inversion clade</taxon>
        <taxon>NPAAA clade</taxon>
        <taxon>Hologalegina</taxon>
        <taxon>IRL clade</taxon>
        <taxon>Trifolieae</taxon>
        <taxon>Medicago</taxon>
    </lineage>
</organism>
<dbReference type="InterPro" id="IPR003593">
    <property type="entry name" value="AAA+_ATPase"/>
</dbReference>
<dbReference type="InterPro" id="IPR035897">
    <property type="entry name" value="Toll_tir_struct_dom_sf"/>
</dbReference>
<dbReference type="GO" id="GO:0043531">
    <property type="term" value="F:ADP binding"/>
    <property type="evidence" value="ECO:0007669"/>
    <property type="project" value="InterPro"/>
</dbReference>
<dbReference type="Pfam" id="PF00931">
    <property type="entry name" value="NB-ARC"/>
    <property type="match status" value="2"/>
</dbReference>
<reference evidence="6 8" key="2">
    <citation type="journal article" date="2014" name="BMC Genomics">
        <title>An improved genome release (version Mt4.0) for the model legume Medicago truncatula.</title>
        <authorList>
            <person name="Tang H."/>
            <person name="Krishnakumar V."/>
            <person name="Bidwell S."/>
            <person name="Rosen B."/>
            <person name="Chan A."/>
            <person name="Zhou S."/>
            <person name="Gentzbittel L."/>
            <person name="Childs K.L."/>
            <person name="Yandell M."/>
            <person name="Gundlach H."/>
            <person name="Mayer K.F."/>
            <person name="Schwartz D.C."/>
            <person name="Town C.D."/>
        </authorList>
    </citation>
    <scope>GENOME REANNOTATION</scope>
    <source>
        <strain evidence="7 8">cv. Jemalong A17</strain>
    </source>
</reference>
<dbReference type="SUPFAM" id="SSF52058">
    <property type="entry name" value="L domain-like"/>
    <property type="match status" value="1"/>
</dbReference>
<keyword evidence="8" id="KW-1185">Reference proteome</keyword>
<dbReference type="InterPro" id="IPR000157">
    <property type="entry name" value="TIR_dom"/>
</dbReference>
<dbReference type="SUPFAM" id="SSF52540">
    <property type="entry name" value="P-loop containing nucleoside triphosphate hydrolases"/>
    <property type="match status" value="2"/>
</dbReference>
<dbReference type="Gene3D" id="1.10.8.430">
    <property type="entry name" value="Helical domain of apoptotic protease-activating factors"/>
    <property type="match status" value="2"/>
</dbReference>
<name>G7JSC4_MEDTR</name>
<proteinExistence type="predicted"/>
<evidence type="ECO:0000313" key="7">
    <source>
        <dbReference type="EnsemblPlants" id="AES87063"/>
    </source>
</evidence>
<dbReference type="PANTHER" id="PTHR11017:SF271">
    <property type="entry name" value="DISEASE RESISTANCE PROTEIN (TIR-NBS-LRR CLASS) FAMILY"/>
    <property type="match status" value="1"/>
</dbReference>
<dbReference type="SUPFAM" id="SSF52200">
    <property type="entry name" value="Toll/Interleukin receptor TIR domain"/>
    <property type="match status" value="2"/>
</dbReference>
<keyword evidence="1" id="KW-0433">Leucine-rich repeat</keyword>
<evidence type="ECO:0000256" key="2">
    <source>
        <dbReference type="ARBA" id="ARBA00022737"/>
    </source>
</evidence>
<protein>
    <submittedName>
        <fullName evidence="6">Disease resistance protein (TIR-NBS-LRR class)</fullName>
    </submittedName>
</protein>
<dbReference type="EMBL" id="CM001220">
    <property type="protein sequence ID" value="AES87063.2"/>
    <property type="molecule type" value="Genomic_DNA"/>
</dbReference>
<dbReference type="SMART" id="SM00382">
    <property type="entry name" value="AAA"/>
    <property type="match status" value="2"/>
</dbReference>
<reference evidence="6 8" key="1">
    <citation type="journal article" date="2011" name="Nature">
        <title>The Medicago genome provides insight into the evolution of rhizobial symbioses.</title>
        <authorList>
            <person name="Young N.D."/>
            <person name="Debelle F."/>
            <person name="Oldroyd G.E."/>
            <person name="Geurts R."/>
            <person name="Cannon S.B."/>
            <person name="Udvardi M.K."/>
            <person name="Benedito V.A."/>
            <person name="Mayer K.F."/>
            <person name="Gouzy J."/>
            <person name="Schoof H."/>
            <person name="Van de Peer Y."/>
            <person name="Proost S."/>
            <person name="Cook D.R."/>
            <person name="Meyers B.C."/>
            <person name="Spannagl M."/>
            <person name="Cheung F."/>
            <person name="De Mita S."/>
            <person name="Krishnakumar V."/>
            <person name="Gundlach H."/>
            <person name="Zhou S."/>
            <person name="Mudge J."/>
            <person name="Bharti A.K."/>
            <person name="Murray J.D."/>
            <person name="Naoumkina M.A."/>
            <person name="Rosen B."/>
            <person name="Silverstein K.A."/>
            <person name="Tang H."/>
            <person name="Rombauts S."/>
            <person name="Zhao P.X."/>
            <person name="Zhou P."/>
            <person name="Barbe V."/>
            <person name="Bardou P."/>
            <person name="Bechner M."/>
            <person name="Bellec A."/>
            <person name="Berger A."/>
            <person name="Berges H."/>
            <person name="Bidwell S."/>
            <person name="Bisseling T."/>
            <person name="Choisne N."/>
            <person name="Couloux A."/>
            <person name="Denny R."/>
            <person name="Deshpande S."/>
            <person name="Dai X."/>
            <person name="Doyle J.J."/>
            <person name="Dudez A.M."/>
            <person name="Farmer A.D."/>
            <person name="Fouteau S."/>
            <person name="Franken C."/>
            <person name="Gibelin C."/>
            <person name="Gish J."/>
            <person name="Goldstein S."/>
            <person name="Gonzalez A.J."/>
            <person name="Green P.J."/>
            <person name="Hallab A."/>
            <person name="Hartog M."/>
            <person name="Hua A."/>
            <person name="Humphray S.J."/>
            <person name="Jeong D.H."/>
            <person name="Jing Y."/>
            <person name="Jocker A."/>
            <person name="Kenton S.M."/>
            <person name="Kim D.J."/>
            <person name="Klee K."/>
            <person name="Lai H."/>
            <person name="Lang C."/>
            <person name="Lin S."/>
            <person name="Macmil S.L."/>
            <person name="Magdelenat G."/>
            <person name="Matthews L."/>
            <person name="McCorrison J."/>
            <person name="Monaghan E.L."/>
            <person name="Mun J.H."/>
            <person name="Najar F.Z."/>
            <person name="Nicholson C."/>
            <person name="Noirot C."/>
            <person name="O'Bleness M."/>
            <person name="Paule C.R."/>
            <person name="Poulain J."/>
            <person name="Prion F."/>
            <person name="Qin B."/>
            <person name="Qu C."/>
            <person name="Retzel E.F."/>
            <person name="Riddle C."/>
            <person name="Sallet E."/>
            <person name="Samain S."/>
            <person name="Samson N."/>
            <person name="Sanders I."/>
            <person name="Saurat O."/>
            <person name="Scarpelli C."/>
            <person name="Schiex T."/>
            <person name="Segurens B."/>
            <person name="Severin A.J."/>
            <person name="Sherrier D.J."/>
            <person name="Shi R."/>
            <person name="Sims S."/>
            <person name="Singer S.R."/>
            <person name="Sinharoy S."/>
            <person name="Sterck L."/>
            <person name="Viollet A."/>
            <person name="Wang B.B."/>
            <person name="Wang K."/>
            <person name="Wang M."/>
            <person name="Wang X."/>
            <person name="Warfsmann J."/>
            <person name="Weissenbach J."/>
            <person name="White D.D."/>
            <person name="White J.D."/>
            <person name="Wiley G.B."/>
            <person name="Wincker P."/>
            <person name="Xing Y."/>
            <person name="Yang L."/>
            <person name="Yao Z."/>
            <person name="Ying F."/>
            <person name="Zhai J."/>
            <person name="Zhou L."/>
            <person name="Zuber A."/>
            <person name="Denarie J."/>
            <person name="Dixon R.A."/>
            <person name="May G.D."/>
            <person name="Schwartz D.C."/>
            <person name="Rogers J."/>
            <person name="Quetier F."/>
            <person name="Town C.D."/>
            <person name="Roe B.A."/>
        </authorList>
    </citation>
    <scope>NUCLEOTIDE SEQUENCE [LARGE SCALE GENOMIC DNA]</scope>
    <source>
        <strain evidence="6">A17</strain>
        <strain evidence="7 8">cv. Jemalong A17</strain>
    </source>
</reference>
<dbReference type="FunFam" id="3.40.50.10140:FF:000007">
    <property type="entry name" value="Disease resistance protein (TIR-NBS-LRR class)"/>
    <property type="match status" value="1"/>
</dbReference>
<dbReference type="Gene3D" id="3.40.50.300">
    <property type="entry name" value="P-loop containing nucleotide triphosphate hydrolases"/>
    <property type="match status" value="2"/>
</dbReference>
<evidence type="ECO:0000256" key="3">
    <source>
        <dbReference type="ARBA" id="ARBA00022821"/>
    </source>
</evidence>
<dbReference type="InterPro" id="IPR027417">
    <property type="entry name" value="P-loop_NTPase"/>
</dbReference>
<accession>G7JSC4</accession>
<accession>A0A0C3WSU5</accession>
<gene>
    <name evidence="7" type="primary">11422757</name>
    <name evidence="6" type="ordered locus">MTR_4g020700</name>
</gene>
<dbReference type="GO" id="GO:0007165">
    <property type="term" value="P:signal transduction"/>
    <property type="evidence" value="ECO:0007669"/>
    <property type="project" value="InterPro"/>
</dbReference>
<dbReference type="PaxDb" id="3880-AES87063"/>
<evidence type="ECO:0000256" key="1">
    <source>
        <dbReference type="ARBA" id="ARBA00022614"/>
    </source>
</evidence>
<dbReference type="InterPro" id="IPR002182">
    <property type="entry name" value="NB-ARC"/>
</dbReference>
<dbReference type="Pfam" id="PF23282">
    <property type="entry name" value="WHD_ROQ1"/>
    <property type="match status" value="2"/>
</dbReference>
<evidence type="ECO:0000313" key="8">
    <source>
        <dbReference type="Proteomes" id="UP000002051"/>
    </source>
</evidence>
<evidence type="ECO:0000256" key="4">
    <source>
        <dbReference type="ARBA" id="ARBA00023027"/>
    </source>
</evidence>
<dbReference type="InterPro" id="IPR036390">
    <property type="entry name" value="WH_DNA-bd_sf"/>
</dbReference>
<dbReference type="Pfam" id="PF01582">
    <property type="entry name" value="TIR"/>
    <property type="match status" value="2"/>
</dbReference>
<keyword evidence="4" id="KW-0520">NAD</keyword>
<dbReference type="EnsemblPlants" id="AES87063">
    <property type="protein sequence ID" value="AES87063"/>
    <property type="gene ID" value="MTR_4g020700"/>
</dbReference>
<dbReference type="PRINTS" id="PR00364">
    <property type="entry name" value="DISEASERSIST"/>
</dbReference>
<dbReference type="Proteomes" id="UP000002051">
    <property type="component" value="Chromosome 4"/>
</dbReference>
<dbReference type="Gene3D" id="3.40.50.10140">
    <property type="entry name" value="Toll/interleukin-1 receptor homology (TIR) domain"/>
    <property type="match status" value="2"/>
</dbReference>
<keyword evidence="3" id="KW-0611">Plant defense</keyword>
<dbReference type="SMART" id="SM00255">
    <property type="entry name" value="TIR"/>
    <property type="match status" value="2"/>
</dbReference>
<sequence>MSSFIPSSANSKSERYNVYLSFCHQDAASFATGIYTALNRKSRFHVFWDDEKLGSGDRGIPTSILNVIEDCKVAVIVFSRNYVNSRSCLQEFEKITECCLTTSGLIVLPVLYDGLNHYSSFGTVEETFHDFVDRIWIKETTSEEKDKFMSWVAAVTKATTYSGVIDFADSYGREYVVDVVESVTRTVNKKRDLFGAFYTASVKSGVQDVIHLLKQSRSPLLIGIWGMAGIGKSTIAEAIYNQIGPYFEHKYLLDDVREVWKRDGGLVSFDGPVSLQEKLLSYRGIPTEIKIGTIESGKNILKEKLHNKRVLLVLDNVDKLEQLKSLCGNRDWFGPGSKIIITTRDRHLLKEHRVDHIYKVKELDESESIELFNWAAFNQATTSREGFGELSRQLVAYSRGLPLALKALGGFLHGKEVLEWKRVLRSLETFSFPDQEILQVLETSFADLSGEEKHIFLDIACFFNRMDQNDVLHTLNRSTQCSALLISLLEDKSLVTIDENNKLEMHGLLQAMARDIIKKTDQPKLYDVFLSFRGEDSRAKFMSHIFSSLQNAGIHTFRDDDQIQRGDQISVSLLRAIGQSRISIIILSTNYANSRWCMLELVKIMEIGRTRGLVVLPVFYEVDPSEVRHQEGQFGKSFEDLISTISVDESTKSNWKRDLIDIGGIAGFVLKDSRNESADIKNIVEHITHLLDRTELFVAEHPVGVQPRVEAATKLLNIQYSEDVSLLGIWGMGGTGKTTIAKAIYNQIGNKFEGRSFLLNIREFWETNINLVSLQQQLLCDVYKTTTFKIRDIESGKNTLKERLSQNRVLIVLDDVNELDQLKALCGSREWFGPGSRIIITTRDMHLLRSCRVDEVYTIEEMGDSESLELFSWHAFNQPSPTKDFATHSTDVIAYSGRLPLALQVLGSYLSDCEISEWQKMLEKLKCIPHDQVQKKLKVSFDGLKDVTEKQIFLDIACFFIGMDRNDAIQILNGSGFFADIGIKVLVERSLVTVDNRNKLRMHDLLRDMGRQIVYEESPFDPETRSRLWRREEVFDIISKHKGTEAVKGLALEFPRKNTVSLNTKAFKKMNKLRLLQLSGVQLNGDFKYLSGELRWLYWHGFPSTYTPAEFQQGSLVSIELKYSSLKQIWKKSQLLENLKILNLSHSWDLIETPDFSFMPNLEKLVLKDCPRLTAVSRSIGSLHKLLLINLTDCTSLQKLPRSIYKLKSLETLILSGCSKIDKLEEDLEQMESLKTLIADKTAITKVPFSIVRLRNIGYISLCGFEGFSRDVFPFLVRSWMSPSTNVTSLVQTSTSKSSLGTFKNLLKLRNIFVECGSKLQLTEDVARILDALKATICHKYEANPSATTSETSDMYATSIIDGQVRISGSNNYLKSLLIQMGTKCQVSNITEDENFQTAEASWDSFVLPCDNNSDWQTFRCKGCCIMFDLPTMKGRNLKSMMLFVVYYSSPESIASEGCQGVLIINYTKATIQAYKRDTLTSFEDEDWQSITSNLEPSNKVEVMVVFEEGFVVQHTEVSLLYDEPLDKEMEHCYVVEEDDVIVSVYDDKNVSVSSGDNIDVPEDYNAIGPIQDKNISEDKHWHAVDKNAVVPGDDHSMAANKNYAVSGGGVVPADKNVTFYAEDDNVSDNKNGDAVEYDANGSCIADKNVVSGGDKNRYLRIFTKLPSLVRAVLISQPFWSSLVGILVWITYRHFKKRSPNLFTRYTRRCKWLVDCAQRLATYKKGSKANDRQLNTHRQRASAEPSTLYSCLKFRISRGGGCPIFTVTKLLLLQDLGSLKTLIRRQKTRGSGLPAKATYGGSAIIVSWCPIVTRFWGNVTRFSVCWASFQDKVGRTLGRTHQTCHDLGNRDTILSGSEHNICIL</sequence>
<dbReference type="InterPro" id="IPR042197">
    <property type="entry name" value="Apaf_helical"/>
</dbReference>
<evidence type="ECO:0000259" key="5">
    <source>
        <dbReference type="PROSITE" id="PS50104"/>
    </source>
</evidence>
<dbReference type="OrthoDB" id="1421090at2759"/>
<dbReference type="ExpressionAtlas" id="G7JSC4">
    <property type="expression patterns" value="differential"/>
</dbReference>
<dbReference type="Gene3D" id="3.80.10.10">
    <property type="entry name" value="Ribonuclease Inhibitor"/>
    <property type="match status" value="1"/>
</dbReference>
<reference evidence="7" key="3">
    <citation type="submission" date="2015-04" db="UniProtKB">
        <authorList>
            <consortium name="EnsemblPlants"/>
        </authorList>
    </citation>
    <scope>IDENTIFICATION</scope>
    <source>
        <strain evidence="7">cv. Jemalong A17</strain>
    </source>
</reference>
<dbReference type="PANTHER" id="PTHR11017">
    <property type="entry name" value="LEUCINE-RICH REPEAT-CONTAINING PROTEIN"/>
    <property type="match status" value="1"/>
</dbReference>
<dbReference type="InterPro" id="IPR032675">
    <property type="entry name" value="LRR_dom_sf"/>
</dbReference>
<dbReference type="InterPro" id="IPR058192">
    <property type="entry name" value="WHD_ROQ1-like"/>
</dbReference>
<dbReference type="eggNOG" id="ENOG502QQJE">
    <property type="taxonomic scope" value="Eukaryota"/>
</dbReference>